<feature type="non-terminal residue" evidence="2">
    <location>
        <position position="58"/>
    </location>
</feature>
<feature type="non-terminal residue" evidence="2">
    <location>
        <position position="1"/>
    </location>
</feature>
<feature type="region of interest" description="Disordered" evidence="1">
    <location>
        <begin position="38"/>
        <end position="58"/>
    </location>
</feature>
<evidence type="ECO:0000313" key="2">
    <source>
        <dbReference type="EMBL" id="CAA9303872.1"/>
    </source>
</evidence>
<protein>
    <submittedName>
        <fullName evidence="2">Uncharacterized protein</fullName>
    </submittedName>
</protein>
<name>A0A6J4KEW1_9BACT</name>
<accession>A0A6J4KEW1</accession>
<gene>
    <name evidence="2" type="ORF">AVDCRST_MAG40-539</name>
</gene>
<dbReference type="EMBL" id="CADCTX010000153">
    <property type="protein sequence ID" value="CAA9303872.1"/>
    <property type="molecule type" value="Genomic_DNA"/>
</dbReference>
<organism evidence="2">
    <name type="scientific">uncultured Gemmatimonadaceae bacterium</name>
    <dbReference type="NCBI Taxonomy" id="246130"/>
    <lineage>
        <taxon>Bacteria</taxon>
        <taxon>Pseudomonadati</taxon>
        <taxon>Gemmatimonadota</taxon>
        <taxon>Gemmatimonadia</taxon>
        <taxon>Gemmatimonadales</taxon>
        <taxon>Gemmatimonadaceae</taxon>
        <taxon>environmental samples</taxon>
    </lineage>
</organism>
<dbReference type="AlphaFoldDB" id="A0A6J4KEW1"/>
<evidence type="ECO:0000256" key="1">
    <source>
        <dbReference type="SAM" id="MobiDB-lite"/>
    </source>
</evidence>
<reference evidence="2" key="1">
    <citation type="submission" date="2020-02" db="EMBL/GenBank/DDBJ databases">
        <authorList>
            <person name="Meier V. D."/>
        </authorList>
    </citation>
    <scope>NUCLEOTIDE SEQUENCE</scope>
    <source>
        <strain evidence="2">AVDCRST_MAG40</strain>
    </source>
</reference>
<proteinExistence type="predicted"/>
<sequence>ASKACSRRPLRPPPRAAGRVWSRSSWATTGYCVAPAPGFSHAPATWKPRRRDSATLRL</sequence>